<evidence type="ECO:0000313" key="2">
    <source>
        <dbReference type="Proteomes" id="UP000422648"/>
    </source>
</evidence>
<evidence type="ECO:0000313" key="1">
    <source>
        <dbReference type="EMBL" id="BBI90453.1"/>
    </source>
</evidence>
<dbReference type="RefSeq" id="YP_009873745.1">
    <property type="nucleotide sequence ID" value="NC_049340.1"/>
</dbReference>
<dbReference type="KEGG" id="vg:55802866"/>
<sequence>MSYATIRLTKELAKRITDSHLNVLRHRYIQTQTVITDNSKEAQELFKKIKNKL</sequence>
<accession>A0A5S9HXA9</accession>
<proteinExistence type="predicted"/>
<keyword evidence="2" id="KW-1185">Reference proteome</keyword>
<protein>
    <submittedName>
        <fullName evidence="1">Uncharacterized protein</fullName>
    </submittedName>
</protein>
<dbReference type="GeneID" id="55802866"/>
<organism evidence="1 2">
    <name type="scientific">Tenacibaculum phage PTm1</name>
    <dbReference type="NCBI Taxonomy" id="2547425"/>
    <lineage>
        <taxon>Viruses</taxon>
        <taxon>Duplodnaviria</taxon>
        <taxon>Heunggongvirae</taxon>
        <taxon>Uroviricota</taxon>
        <taxon>Caudoviricetes</taxon>
        <taxon>Shirahamavirus</taxon>
        <taxon>Shirahamavirus PTm1</taxon>
    </lineage>
</organism>
<name>A0A5S9HXA9_9CAUD</name>
<dbReference type="EMBL" id="AP019524">
    <property type="protein sequence ID" value="BBI90453.1"/>
    <property type="molecule type" value="Genomic_DNA"/>
</dbReference>
<reference evidence="1 2" key="1">
    <citation type="journal article" date="2019" name="Arch. Virol.">
        <title>A novel jumbo Tenacibaculum maritimum lytic phage with head-fiber-like appendages.</title>
        <authorList>
            <person name="Kawato Y."/>
            <person name="Istiqomah I."/>
            <person name="Gaafar A.Y."/>
            <person name="Hanaoka M."/>
            <person name="Ishimaru K."/>
            <person name="Yasuike M."/>
            <person name="Nishiki I."/>
            <person name="Nakamura Y."/>
            <person name="Fujiwara A."/>
            <person name="Nakai T."/>
        </authorList>
    </citation>
    <scope>NUCLEOTIDE SEQUENCE [LARGE SCALE GENOMIC DNA]</scope>
    <source>
        <strain evidence="1 2">PTm1</strain>
    </source>
</reference>
<dbReference type="Proteomes" id="UP000422648">
    <property type="component" value="Segment"/>
</dbReference>